<organism evidence="2 3">
    <name type="scientific">Candidatus Pantoea symbiotica</name>
    <dbReference type="NCBI Taxonomy" id="1884370"/>
    <lineage>
        <taxon>Bacteria</taxon>
        <taxon>Pseudomonadati</taxon>
        <taxon>Pseudomonadota</taxon>
        <taxon>Gammaproteobacteria</taxon>
        <taxon>Enterobacterales</taxon>
        <taxon>Erwiniaceae</taxon>
        <taxon>Pantoea</taxon>
    </lineage>
</organism>
<dbReference type="InterPro" id="IPR032466">
    <property type="entry name" value="Metal_Hydrolase"/>
</dbReference>
<dbReference type="PANTHER" id="PTHR32027">
    <property type="entry name" value="CYTOSINE DEAMINASE"/>
    <property type="match status" value="1"/>
</dbReference>
<keyword evidence="3" id="KW-1185">Reference proteome</keyword>
<evidence type="ECO:0000313" key="3">
    <source>
        <dbReference type="Proteomes" id="UP000198841"/>
    </source>
</evidence>
<dbReference type="Proteomes" id="UP000198841">
    <property type="component" value="Unassembled WGS sequence"/>
</dbReference>
<dbReference type="InterPro" id="IPR013108">
    <property type="entry name" value="Amidohydro_3"/>
</dbReference>
<dbReference type="CDD" id="cd01293">
    <property type="entry name" value="Bact_CD"/>
    <property type="match status" value="1"/>
</dbReference>
<accession>A0A1I4A4T1</accession>
<dbReference type="Gene3D" id="3.20.20.140">
    <property type="entry name" value="Metal-dependent hydrolases"/>
    <property type="match status" value="1"/>
</dbReference>
<evidence type="ECO:0000313" key="2">
    <source>
        <dbReference type="EMBL" id="SFK51343.1"/>
    </source>
</evidence>
<reference evidence="2 3" key="1">
    <citation type="submission" date="2016-10" db="EMBL/GenBank/DDBJ databases">
        <authorList>
            <person name="Varghese N."/>
            <person name="Submissions S."/>
        </authorList>
    </citation>
    <scope>NUCLEOTIDE SEQUENCE [LARGE SCALE GENOMIC DNA]</scope>
    <source>
        <strain evidence="2 3">YR512</strain>
    </source>
</reference>
<evidence type="ECO:0000259" key="1">
    <source>
        <dbReference type="Pfam" id="PF07969"/>
    </source>
</evidence>
<name>A0A1I4A4T1_9GAMM</name>
<gene>
    <name evidence="2" type="ORF">SAMN05518863_107319</name>
</gene>
<dbReference type="SUPFAM" id="SSF51338">
    <property type="entry name" value="Composite domain of metallo-dependent hydrolases"/>
    <property type="match status" value="1"/>
</dbReference>
<dbReference type="InterPro" id="IPR052349">
    <property type="entry name" value="Metallo-hydrolase_Enzymes"/>
</dbReference>
<proteinExistence type="predicted"/>
<dbReference type="NCBIfam" id="NF004636">
    <property type="entry name" value="PRK05985.1"/>
    <property type="match status" value="1"/>
</dbReference>
<dbReference type="SUPFAM" id="SSF51556">
    <property type="entry name" value="Metallo-dependent hydrolases"/>
    <property type="match status" value="1"/>
</dbReference>
<dbReference type="Pfam" id="PF07969">
    <property type="entry name" value="Amidohydro_3"/>
    <property type="match status" value="1"/>
</dbReference>
<dbReference type="RefSeq" id="WP_008106194.1">
    <property type="nucleotide sequence ID" value="NZ_FOSD01000007.1"/>
</dbReference>
<feature type="domain" description="Amidohydrolase 3" evidence="1">
    <location>
        <begin position="41"/>
        <end position="387"/>
    </location>
</feature>
<dbReference type="InterPro" id="IPR011059">
    <property type="entry name" value="Metal-dep_hydrolase_composite"/>
</dbReference>
<dbReference type="Gene3D" id="2.30.40.10">
    <property type="entry name" value="Urease, subunit C, domain 1"/>
    <property type="match status" value="1"/>
</dbReference>
<dbReference type="EMBL" id="FOSD01000007">
    <property type="protein sequence ID" value="SFK51343.1"/>
    <property type="molecule type" value="Genomic_DNA"/>
</dbReference>
<sequence>MESVLIQNVMPFDENQRVDLLLENGVIAARGPNLPEPAGAKVIDASGMQAFPGLVDGHAHLDKTLLGRDWYRNEVPRNLAAIIANERDYRREQQPDPQLQSERITRRAIAAGTSFIRTHVDIDNEIGLANLEGVLETRRRLAEQVDIEIVAFPQSGILQSPGTEALLDRALQMGAELVGGLDPCSYDKDPVRHLQIIFELAVRHGKKVDIHLHERGELGAFSLELLIDFTRRYQMHNRVTLSHGFCLGMVEPARQQQFAEEMAELGMSVATTAPADIAVPPYELLTDAGVAFCAGNDGVRDTWSPYGSGDMLQRAVTMGLRYRWRQDREIMRAAHTITFGGARVMALDNYGLQPGNRADLVLIPGRSMVEALVELPRDRKVIKGGKLIAADGECLF</sequence>
<comment type="caution">
    <text evidence="2">The sequence shown here is derived from an EMBL/GenBank/DDBJ whole genome shotgun (WGS) entry which is preliminary data.</text>
</comment>
<dbReference type="PANTHER" id="PTHR32027:SF9">
    <property type="entry name" value="BLL3847 PROTEIN"/>
    <property type="match status" value="1"/>
</dbReference>
<protein>
    <submittedName>
        <fullName evidence="2">Cytosine deaminase</fullName>
    </submittedName>
</protein>